<dbReference type="SUPFAM" id="SSF56112">
    <property type="entry name" value="Protein kinase-like (PK-like)"/>
    <property type="match status" value="1"/>
</dbReference>
<name>A0AA42DLQ7_9FIRM</name>
<gene>
    <name evidence="2" type="ORF">PBV87_06825</name>
</gene>
<feature type="domain" description="Aminoglycoside phosphotransferase" evidence="1">
    <location>
        <begin position="22"/>
        <end position="247"/>
    </location>
</feature>
<dbReference type="Pfam" id="PF01636">
    <property type="entry name" value="APH"/>
    <property type="match status" value="1"/>
</dbReference>
<accession>A0AA42DLQ7</accession>
<dbReference type="EMBL" id="JAQIFT010000029">
    <property type="protein sequence ID" value="MDA3731199.1"/>
    <property type="molecule type" value="Genomic_DNA"/>
</dbReference>
<dbReference type="InterPro" id="IPR011009">
    <property type="entry name" value="Kinase-like_dom_sf"/>
</dbReference>
<organism evidence="2 3">
    <name type="scientific">Holtiella tumoricola</name>
    <dbReference type="NCBI Taxonomy" id="3018743"/>
    <lineage>
        <taxon>Bacteria</taxon>
        <taxon>Bacillati</taxon>
        <taxon>Bacillota</taxon>
        <taxon>Clostridia</taxon>
        <taxon>Lachnospirales</taxon>
        <taxon>Cellulosilyticaceae</taxon>
        <taxon>Holtiella</taxon>
    </lineage>
</organism>
<dbReference type="PANTHER" id="PTHR41283:SF1">
    <property type="entry name" value="AMINOGLYCOSIDE PHOSPHOTRANSFERASE DOMAIN-CONTAINING PROTEIN"/>
    <property type="match status" value="1"/>
</dbReference>
<proteinExistence type="predicted"/>
<dbReference type="RefSeq" id="WP_271011620.1">
    <property type="nucleotide sequence ID" value="NZ_JAQIFT010000029.1"/>
</dbReference>
<keyword evidence="3" id="KW-1185">Reference proteome</keyword>
<dbReference type="PANTHER" id="PTHR41283">
    <property type="entry name" value="AMINOGLYCOSIDE PHOSPHOTRANSFERASE"/>
    <property type="match status" value="1"/>
</dbReference>
<reference evidence="2" key="1">
    <citation type="journal article" date="2023" name="Int. J. Syst. Evol. Microbiol.">
        <title>&lt;i&gt;Holtiella tumoricola&lt;/i&gt; gen. nov. sp. nov., isolated from a human clinical sample.</title>
        <authorList>
            <person name="Allen-Vercoe E."/>
            <person name="Daigneault M.C."/>
            <person name="Vancuren S.J."/>
            <person name="Cochrane K."/>
            <person name="O'Neal L.L."/>
            <person name="Sankaranarayanan K."/>
            <person name="Lawson P.A."/>
        </authorList>
    </citation>
    <scope>NUCLEOTIDE SEQUENCE</scope>
    <source>
        <strain evidence="2">CC70A</strain>
    </source>
</reference>
<dbReference type="InterPro" id="IPR002575">
    <property type="entry name" value="Aminoglycoside_PTrfase"/>
</dbReference>
<protein>
    <submittedName>
        <fullName evidence="2">Phosphotransferase</fullName>
    </submittedName>
</protein>
<evidence type="ECO:0000313" key="2">
    <source>
        <dbReference type="EMBL" id="MDA3731199.1"/>
    </source>
</evidence>
<evidence type="ECO:0000259" key="1">
    <source>
        <dbReference type="Pfam" id="PF01636"/>
    </source>
</evidence>
<dbReference type="Proteomes" id="UP001169242">
    <property type="component" value="Unassembled WGS sequence"/>
</dbReference>
<sequence>MAKPLLIYPVEGIPHYSTWQVIKQINEGWSMDKKYYVEDKEKNKFLIRIADGSLYEEKQKEYQFLQKANKIDAVMSQAVEFGTCNEEQSVYMILTWVEGEPLNECLDQLPIEEQYALGLEAGRILKAIHQIKVAKEDRHLQDRKQRKLGGIEKYKLSSNRIPNDEGIITYVEENIHLLNPYPAVYLHGDFHPGNMILTPDGKLGIIDFNRWKYGDQYEEFYKIQSFAKEISIPFSKGQIDGYFDYEPPEIFWRVLSVYVAHAALYSIVWAEKFGDEEVEGMKRRCYEAIEDYEYFAKIVPKWYKTGNNFK</sequence>
<evidence type="ECO:0000313" key="3">
    <source>
        <dbReference type="Proteomes" id="UP001169242"/>
    </source>
</evidence>
<dbReference type="Gene3D" id="3.90.1200.10">
    <property type="match status" value="1"/>
</dbReference>
<comment type="caution">
    <text evidence="2">The sequence shown here is derived from an EMBL/GenBank/DDBJ whole genome shotgun (WGS) entry which is preliminary data.</text>
</comment>
<dbReference type="AlphaFoldDB" id="A0AA42DLQ7"/>